<feature type="domain" description="JmjC" evidence="1">
    <location>
        <begin position="146"/>
        <end position="350"/>
    </location>
</feature>
<comment type="caution">
    <text evidence="2">The sequence shown here is derived from an EMBL/GenBank/DDBJ whole genome shotgun (WGS) entry which is preliminary data.</text>
</comment>
<dbReference type="EMBL" id="JASAOK010000030">
    <property type="protein sequence ID" value="KAK6219714.1"/>
    <property type="molecule type" value="Genomic_DNA"/>
</dbReference>
<proteinExistence type="predicted"/>
<reference evidence="2 3" key="1">
    <citation type="submission" date="2023-04" db="EMBL/GenBank/DDBJ databases">
        <title>Colletotrichum tabacum stain YC1 causing leaf anthracnose on Nicotiana tabacum(L.) cv.</title>
        <authorList>
            <person name="Ji Z."/>
            <person name="Wang M."/>
            <person name="Zhang J."/>
            <person name="Wang N."/>
            <person name="Zhou Z."/>
        </authorList>
    </citation>
    <scope>NUCLEOTIDE SEQUENCE [LARGE SCALE GENOMIC DNA]</scope>
    <source>
        <strain evidence="2 3">YC1</strain>
    </source>
</reference>
<sequence>MGTDYLSFPANFYFVFFFGGPGSLARSPGDPLAELITTYNELNGAFIEELAEEPSPLEFMRYVARNTPFVVRGAASSWQSNQTWDKEYLVRLFKDQAVNVAVTPFGNADAPTDHDGRIVFAKPHEEDQDFEEFINYVINQEKSKDATSEVRYAQTQNDNLRNEYFPLSHEVPPSVPFARIALDRDPEAVNLWIGTSRSVTALHKDNYENIYVQIRGCKHFVLLPPCCQPCVNERTLMPATYARRDHGGLALELDEASNENKDRPEDGALHGVPFATWDPDHPDTNATPYSHLAEPVRVTLEPGDMLYLPAMWYHKVSQSCPKDGEGFVLAVNYWYDMEFSGPLYPLSSFVRNIGLQTTSTVLQRRADRMTQGTSNH</sequence>
<dbReference type="PANTHER" id="PTHR12461:SF99">
    <property type="entry name" value="BIFUNCTIONAL PEPTIDASE AND (3S)-LYSYL HYDROXYLASE JMJD7"/>
    <property type="match status" value="1"/>
</dbReference>
<dbReference type="SMART" id="SM00558">
    <property type="entry name" value="JmjC"/>
    <property type="match status" value="1"/>
</dbReference>
<dbReference type="PANTHER" id="PTHR12461">
    <property type="entry name" value="HYPOXIA-INDUCIBLE FACTOR 1 ALPHA INHIBITOR-RELATED"/>
    <property type="match status" value="1"/>
</dbReference>
<organism evidence="2 3">
    <name type="scientific">Colletotrichum tabaci</name>
    <dbReference type="NCBI Taxonomy" id="1209068"/>
    <lineage>
        <taxon>Eukaryota</taxon>
        <taxon>Fungi</taxon>
        <taxon>Dikarya</taxon>
        <taxon>Ascomycota</taxon>
        <taxon>Pezizomycotina</taxon>
        <taxon>Sordariomycetes</taxon>
        <taxon>Hypocreomycetidae</taxon>
        <taxon>Glomerellales</taxon>
        <taxon>Glomerellaceae</taxon>
        <taxon>Colletotrichum</taxon>
        <taxon>Colletotrichum destructivum species complex</taxon>
    </lineage>
</organism>
<keyword evidence="3" id="KW-1185">Reference proteome</keyword>
<dbReference type="Gene3D" id="2.60.120.10">
    <property type="entry name" value="Jelly Rolls"/>
    <property type="match status" value="1"/>
</dbReference>
<evidence type="ECO:0000259" key="1">
    <source>
        <dbReference type="PROSITE" id="PS51184"/>
    </source>
</evidence>
<accession>A0AAV9TF98</accession>
<dbReference type="SUPFAM" id="SSF51197">
    <property type="entry name" value="Clavaminate synthase-like"/>
    <property type="match status" value="1"/>
</dbReference>
<dbReference type="PROSITE" id="PS51184">
    <property type="entry name" value="JMJC"/>
    <property type="match status" value="1"/>
</dbReference>
<evidence type="ECO:0000313" key="2">
    <source>
        <dbReference type="EMBL" id="KAK6219714.1"/>
    </source>
</evidence>
<evidence type="ECO:0000313" key="3">
    <source>
        <dbReference type="Proteomes" id="UP001327957"/>
    </source>
</evidence>
<name>A0AAV9TF98_9PEZI</name>
<dbReference type="Proteomes" id="UP001327957">
    <property type="component" value="Unassembled WGS sequence"/>
</dbReference>
<protein>
    <submittedName>
        <fullName evidence="2">Phospholipase A2</fullName>
    </submittedName>
</protein>
<gene>
    <name evidence="2" type="ORF">QIS74_05216</name>
</gene>
<dbReference type="Pfam" id="PF13621">
    <property type="entry name" value="Cupin_8"/>
    <property type="match status" value="1"/>
</dbReference>
<dbReference type="AlphaFoldDB" id="A0AAV9TF98"/>
<dbReference type="InterPro" id="IPR014710">
    <property type="entry name" value="RmlC-like_jellyroll"/>
</dbReference>
<dbReference type="InterPro" id="IPR003347">
    <property type="entry name" value="JmjC_dom"/>
</dbReference>
<dbReference type="InterPro" id="IPR041667">
    <property type="entry name" value="Cupin_8"/>
</dbReference>